<dbReference type="Proteomes" id="UP000515163">
    <property type="component" value="Unplaced"/>
</dbReference>
<evidence type="ECO:0000313" key="4">
    <source>
        <dbReference type="RefSeq" id="XP_031564144.1"/>
    </source>
</evidence>
<organism evidence="3 4">
    <name type="scientific">Actinia tenebrosa</name>
    <name type="common">Australian red waratah sea anemone</name>
    <dbReference type="NCBI Taxonomy" id="6105"/>
    <lineage>
        <taxon>Eukaryota</taxon>
        <taxon>Metazoa</taxon>
        <taxon>Cnidaria</taxon>
        <taxon>Anthozoa</taxon>
        <taxon>Hexacorallia</taxon>
        <taxon>Actiniaria</taxon>
        <taxon>Actiniidae</taxon>
        <taxon>Actinia</taxon>
    </lineage>
</organism>
<dbReference type="Gene3D" id="1.25.40.20">
    <property type="entry name" value="Ankyrin repeat-containing domain"/>
    <property type="match status" value="1"/>
</dbReference>
<evidence type="ECO:0000256" key="2">
    <source>
        <dbReference type="SAM" id="Coils"/>
    </source>
</evidence>
<dbReference type="GO" id="GO:0030907">
    <property type="term" value="C:MBF transcription complex"/>
    <property type="evidence" value="ECO:0007669"/>
    <property type="project" value="TreeGrafter"/>
</dbReference>
<keyword evidence="3" id="KW-1185">Reference proteome</keyword>
<gene>
    <name evidence="4" type="primary">LOC116299609</name>
</gene>
<dbReference type="KEGG" id="aten:116299609"/>
<dbReference type="PANTHER" id="PTHR43828:SF3">
    <property type="entry name" value="CHROMO DOMAIN-CONTAINING PROTEIN"/>
    <property type="match status" value="1"/>
</dbReference>
<dbReference type="InterPro" id="IPR036770">
    <property type="entry name" value="Ankyrin_rpt-contain_sf"/>
</dbReference>
<keyword evidence="1" id="KW-0677">Repeat</keyword>
<dbReference type="OrthoDB" id="2157354at2759"/>
<feature type="coiled-coil region" evidence="2">
    <location>
        <begin position="432"/>
        <end position="473"/>
    </location>
</feature>
<dbReference type="GO" id="GO:0033309">
    <property type="term" value="C:SBF transcription complex"/>
    <property type="evidence" value="ECO:0007669"/>
    <property type="project" value="TreeGrafter"/>
</dbReference>
<dbReference type="RefSeq" id="XP_031564144.1">
    <property type="nucleotide sequence ID" value="XM_031708284.1"/>
</dbReference>
<name>A0A6P8I6C3_ACTTE</name>
<dbReference type="GO" id="GO:0010468">
    <property type="term" value="P:regulation of gene expression"/>
    <property type="evidence" value="ECO:0007669"/>
    <property type="project" value="UniProtKB-ARBA"/>
</dbReference>
<reference evidence="4" key="1">
    <citation type="submission" date="2025-08" db="UniProtKB">
        <authorList>
            <consortium name="RefSeq"/>
        </authorList>
    </citation>
    <scope>IDENTIFICATION</scope>
    <source>
        <tissue evidence="4">Tentacle</tissue>
    </source>
</reference>
<protein>
    <submittedName>
        <fullName evidence="4">Uncharacterized protein LOC116299609</fullName>
    </submittedName>
</protein>
<dbReference type="InterPro" id="IPR051642">
    <property type="entry name" value="SWI6-like"/>
</dbReference>
<dbReference type="AlphaFoldDB" id="A0A6P8I6C3"/>
<dbReference type="SUPFAM" id="SSF48403">
    <property type="entry name" value="Ankyrin repeat"/>
    <property type="match status" value="1"/>
</dbReference>
<evidence type="ECO:0000256" key="1">
    <source>
        <dbReference type="ARBA" id="ARBA00022737"/>
    </source>
</evidence>
<accession>A0A6P8I6C3</accession>
<dbReference type="PANTHER" id="PTHR43828">
    <property type="entry name" value="ASPARAGINASE"/>
    <property type="match status" value="1"/>
</dbReference>
<dbReference type="GeneID" id="116299609"/>
<sequence>MKMATCTPVRPSQLAATMYGEYPRTTMTPEPVLRKCTPFCDKNKDCPEHHELLVAIVNCTDMLGSLSNLDSLKECVDKYIKKGWNKDDDVPDPVIENRFPLIHWAASLGKCNALEWMLASGFNPIAKSSGVGETALHRATAWLYKSRAKFTVKELTPKYNKMVSLLKETLHVKDEAHGETPLHTAAGMLVNGDHKPNFFQTCVELIVKQARKMGDQCPGILNAVNDDGDTALHILSCGERHKIEFCCQAIRTLIMAGADRSIRNNVGKTSLDIALARGTESIVEELIKVIDTGDNGLLSGLNSEDPDSYSYSALATPSPPLSNISRSIESPMHPGISDEEDGGYPHIAHVQSVKVEPLEDDQDVEKQIKQMQEEQASSSSSDGHFINGLDMVDGSGLLKHLCEAGLLHDVSSLVGKARLRDEGNLRKVQVQAKEVDAQINTKLKEIDRMKLEVQSLKLKRKRCDEECERLRKRLQSCVNVMKEIPMTISESRGEKPQENDKES</sequence>
<proteinExistence type="predicted"/>
<evidence type="ECO:0000313" key="3">
    <source>
        <dbReference type="Proteomes" id="UP000515163"/>
    </source>
</evidence>
<keyword evidence="2" id="KW-0175">Coiled coil</keyword>
<dbReference type="InParanoid" id="A0A6P8I6C3"/>